<protein>
    <submittedName>
        <fullName evidence="1">Uncharacterized protein</fullName>
    </submittedName>
</protein>
<dbReference type="Proteomes" id="UP000756921">
    <property type="component" value="Unassembled WGS sequence"/>
</dbReference>
<sequence length="417" mass="44234">MRVGLAVHWLAQEPCIPAARSLSVASRWVRAADATPRKAVLTGNVHSGGSYFQMIEGAGKDRRVLRRASLIAGGYCESLGAYGARRRDAPSTACTVPVPCVVGVCWCVLVLFAGRALAERGHGSAKVRPAPLSTPTAGCSASPSLPPASRTAKFARPLCLAPTTMLSVGVSAEIHHRGQAASSRRHAVAASSTPLSPPQFVTAIPQGDFKLLHAHRRVTQPATATAPPKSINTVASIARTFGAEPHFACRPLSLPPSCVVQKGGEQQLFLTAEHGTVLQPVHPLHDGYSNVKSIYAPNVQHQMALAIQNAIAPVHIAQEESRFPCQGASIMALSERLFDIRLFMGLSTNALGDAKYDNSPSVRLTLCNGTLDGRTACLGLDVHTDFICLSAACYRRRYGAGPFRHRSQGSLMSPSTC</sequence>
<name>A0A9P6KX36_9PLEO</name>
<dbReference type="AlphaFoldDB" id="A0A9P6KX36"/>
<accession>A0A9P6KX36</accession>
<comment type="caution">
    <text evidence="1">The sequence shown here is derived from an EMBL/GenBank/DDBJ whole genome shotgun (WGS) entry which is preliminary data.</text>
</comment>
<keyword evidence="2" id="KW-1185">Reference proteome</keyword>
<evidence type="ECO:0000313" key="2">
    <source>
        <dbReference type="Proteomes" id="UP000756921"/>
    </source>
</evidence>
<evidence type="ECO:0000313" key="1">
    <source>
        <dbReference type="EMBL" id="KAF9741761.1"/>
    </source>
</evidence>
<organism evidence="1 2">
    <name type="scientific">Paraphaeosphaeria minitans</name>
    <dbReference type="NCBI Taxonomy" id="565426"/>
    <lineage>
        <taxon>Eukaryota</taxon>
        <taxon>Fungi</taxon>
        <taxon>Dikarya</taxon>
        <taxon>Ascomycota</taxon>
        <taxon>Pezizomycotina</taxon>
        <taxon>Dothideomycetes</taxon>
        <taxon>Pleosporomycetidae</taxon>
        <taxon>Pleosporales</taxon>
        <taxon>Massarineae</taxon>
        <taxon>Didymosphaeriaceae</taxon>
        <taxon>Paraphaeosphaeria</taxon>
    </lineage>
</organism>
<proteinExistence type="predicted"/>
<reference evidence="1" key="1">
    <citation type="journal article" date="2020" name="Mol. Plant Microbe Interact.">
        <title>Genome Sequence of the Biocontrol Agent Coniothyrium minitans strain Conio (IMI 134523).</title>
        <authorList>
            <person name="Patel D."/>
            <person name="Shittu T.A."/>
            <person name="Baroncelli R."/>
            <person name="Muthumeenakshi S."/>
            <person name="Osborne T.H."/>
            <person name="Janganan T.K."/>
            <person name="Sreenivasaprasad S."/>
        </authorList>
    </citation>
    <scope>NUCLEOTIDE SEQUENCE</scope>
    <source>
        <strain evidence="1">Conio</strain>
    </source>
</reference>
<gene>
    <name evidence="1" type="ORF">PMIN01_01300</name>
</gene>
<dbReference type="EMBL" id="WJXW01000001">
    <property type="protein sequence ID" value="KAF9741761.1"/>
    <property type="molecule type" value="Genomic_DNA"/>
</dbReference>